<name>A0ABC9UFA6_ENTAS</name>
<dbReference type="PANTHER" id="PTHR47396">
    <property type="entry name" value="TYPE I RESTRICTION ENZYME ECOKI R PROTEIN"/>
    <property type="match status" value="1"/>
</dbReference>
<comment type="caution">
    <text evidence="1">The sequence shown here is derived from an EMBL/GenBank/DDBJ whole genome shotgun (WGS) entry which is preliminary data.</text>
</comment>
<dbReference type="SUPFAM" id="SSF52540">
    <property type="entry name" value="P-loop containing nucleoside triphosphate hydrolases"/>
    <property type="match status" value="2"/>
</dbReference>
<evidence type="ECO:0000313" key="2">
    <source>
        <dbReference type="Proteomes" id="UP000017391"/>
    </source>
</evidence>
<organism evidence="1 2">
    <name type="scientific">Enterobacter asburiae</name>
    <dbReference type="NCBI Taxonomy" id="61645"/>
    <lineage>
        <taxon>Bacteria</taxon>
        <taxon>Pseudomonadati</taxon>
        <taxon>Pseudomonadota</taxon>
        <taxon>Gammaproteobacteria</taxon>
        <taxon>Enterobacterales</taxon>
        <taxon>Enterobacteriaceae</taxon>
        <taxon>Enterobacter</taxon>
        <taxon>Enterobacter cloacae complex</taxon>
    </lineage>
</organism>
<dbReference type="PANTHER" id="PTHR47396:SF1">
    <property type="entry name" value="ATP-DEPENDENT HELICASE IRC3-RELATED"/>
    <property type="match status" value="1"/>
</dbReference>
<dbReference type="Proteomes" id="UP000017391">
    <property type="component" value="Unassembled WGS sequence"/>
</dbReference>
<dbReference type="Gene3D" id="3.40.50.300">
    <property type="entry name" value="P-loop containing nucleotide triphosphate hydrolases"/>
    <property type="match status" value="2"/>
</dbReference>
<accession>A0ABC9UFA6</accession>
<evidence type="ECO:0008006" key="3">
    <source>
        <dbReference type="Google" id="ProtNLM"/>
    </source>
</evidence>
<reference evidence="2" key="1">
    <citation type="submission" date="2013-09" db="EMBL/GenBank/DDBJ databases">
        <title>The Genome Sequence of Enterobacter cloacae BWH 31.</title>
        <authorList>
            <consortium name="The Broad Institute Genomics Platform"/>
            <consortium name="The Broad Institute Genome Sequencing Center for Infectious Disease"/>
            <person name="Murphy C."/>
            <person name="Cosimi L."/>
            <person name="Cerqueira G."/>
            <person name="Feldgarden M."/>
            <person name="Hung D."/>
            <person name="Onderdonk A.B."/>
            <person name="Ferraro M.J."/>
            <person name="Hooper D."/>
            <person name="Dekker J."/>
            <person name="O'Brien T."/>
            <person name="Huang S."/>
            <person name="Quan V."/>
            <person name="Ernst C."/>
            <person name="Delaney M."/>
            <person name="DuBois A."/>
            <person name="Young S.K."/>
            <person name="Zeng Q."/>
            <person name="Gargeya S."/>
            <person name="Fitzgerald M."/>
            <person name="Abouelleil A."/>
            <person name="Alvarado L."/>
            <person name="Berlin A.M."/>
            <person name="Chapman S.B."/>
            <person name="Gainer-Dewar J."/>
            <person name="Goldberg J."/>
            <person name="Gnerre S."/>
            <person name="Griggs A."/>
            <person name="Gujja S."/>
            <person name="Hansen M."/>
            <person name="Howarth C."/>
            <person name="Imamovic A."/>
            <person name="Ireland A."/>
            <person name="Larimer J."/>
            <person name="McCowan C."/>
            <person name="Murphy C."/>
            <person name="Pearson M."/>
            <person name="Poon T.W."/>
            <person name="Priest M."/>
            <person name="Roberts A."/>
            <person name="Saif S."/>
            <person name="Shea T."/>
            <person name="Sykes S."/>
            <person name="Wortman J."/>
            <person name="Nusbaum C."/>
            <person name="Birren B."/>
        </authorList>
    </citation>
    <scope>NUCLEOTIDE SEQUENCE [LARGE SCALE GENOMIC DNA]</scope>
    <source>
        <strain evidence="2">BWH 31</strain>
    </source>
</reference>
<dbReference type="AlphaFoldDB" id="A0ABC9UFA6"/>
<dbReference type="EMBL" id="AYIP01000004">
    <property type="protein sequence ID" value="ESM36883.1"/>
    <property type="molecule type" value="Genomic_DNA"/>
</dbReference>
<evidence type="ECO:0000313" key="1">
    <source>
        <dbReference type="EMBL" id="ESM36883.1"/>
    </source>
</evidence>
<protein>
    <recommendedName>
        <fullName evidence="3">Diguanylate cyclase</fullName>
    </recommendedName>
</protein>
<proteinExistence type="predicted"/>
<sequence>MAAEVARKMLELKLVDLILCFAPSSVVVASIESTFSHILQRNFNGGLGAVGAAYTYHSLMYFDKSFWKSLQMHRVLVIFDEIHHCSGDSLDNANVWGGEILSQVQQCASYSLALTGTPWRTDSTPIVLSNYTDPDGEICCDYVYGLHEAIVDGVCRKPKIALINSNNLVYSSKDNVQFFGSITDFLSETVASYQSIIWHPEAMKYVLEAGCKKLNEIRKVNSDAGGLVVASSVEHAYKLLNILEKEFDQTAIIVTYHDRDALAKIGYYRQSTTEWIVSVGMISEGTDIPRLQVCCHLSSVKTELYFRQVLGRILRVNQSENQEAWLFTMATNELTLFSNRLAEDLPEDYKVMQQQSDDWSFPTIDSQSMPPEFVRKNGISKIKEIDLEMDIGEITTSSPTISSQTKQLKMGSMHQQVIDAFLFSII</sequence>
<dbReference type="InterPro" id="IPR050742">
    <property type="entry name" value="Helicase_Restrict-Modif_Enz"/>
</dbReference>
<gene>
    <name evidence="1" type="ORF">L402_01122</name>
</gene>
<dbReference type="InterPro" id="IPR027417">
    <property type="entry name" value="P-loop_NTPase"/>
</dbReference>